<accession>A0ABV7FEZ1</accession>
<comment type="caution">
    <text evidence="2">The sequence shown here is derived from an EMBL/GenBank/DDBJ whole genome shotgun (WGS) entry which is preliminary data.</text>
</comment>
<gene>
    <name evidence="2" type="ORF">ACFODX_02900</name>
</gene>
<dbReference type="EMBL" id="JBHRTF010000002">
    <property type="protein sequence ID" value="MFC3114488.1"/>
    <property type="molecule type" value="Genomic_DNA"/>
</dbReference>
<proteinExistence type="predicted"/>
<evidence type="ECO:0000313" key="3">
    <source>
        <dbReference type="Proteomes" id="UP001595555"/>
    </source>
</evidence>
<evidence type="ECO:0000256" key="1">
    <source>
        <dbReference type="SAM" id="SignalP"/>
    </source>
</evidence>
<dbReference type="SUPFAM" id="SSF53850">
    <property type="entry name" value="Periplasmic binding protein-like II"/>
    <property type="match status" value="1"/>
</dbReference>
<keyword evidence="3" id="KW-1185">Reference proteome</keyword>
<feature type="chain" id="PRO_5045730421" description="Solute-binding protein family 3/N-terminal domain-containing protein" evidence="1">
    <location>
        <begin position="27"/>
        <end position="299"/>
    </location>
</feature>
<dbReference type="Proteomes" id="UP001595555">
    <property type="component" value="Unassembled WGS sequence"/>
</dbReference>
<sequence>MYPSRLVSILRLVCGLLLGFAGPLLAQSGAQQQPFGSSPVMEVRYYDRGIKDARHAYKFQLIHELLEITRAEYGDYRIIPFDAEPSAKRQALLISEGTVLNLTWASPGTVIASADVISIPVDILKGLLGYRICLINPDNFPTEVKRLEELVIGQGLNWSDVDIYRANAVEVRQGPSFEALFDMLAVKRYQCLPLGADEVAFTWREKKASYPFLEMEQKLLIYYDYPIYLQISKKTPELAQRLELGLAKLMQNGRFDALFDHYHAQDLELLALRQRRLFCLISPYLSAAGQCKDTPLLLR</sequence>
<feature type="signal peptide" evidence="1">
    <location>
        <begin position="1"/>
        <end position="26"/>
    </location>
</feature>
<evidence type="ECO:0008006" key="4">
    <source>
        <dbReference type="Google" id="ProtNLM"/>
    </source>
</evidence>
<name>A0ABV7FEZ1_9GAMM</name>
<keyword evidence="1" id="KW-0732">Signal</keyword>
<reference evidence="3" key="1">
    <citation type="journal article" date="2019" name="Int. J. Syst. Evol. Microbiol.">
        <title>The Global Catalogue of Microorganisms (GCM) 10K type strain sequencing project: providing services to taxonomists for standard genome sequencing and annotation.</title>
        <authorList>
            <consortium name="The Broad Institute Genomics Platform"/>
            <consortium name="The Broad Institute Genome Sequencing Center for Infectious Disease"/>
            <person name="Wu L."/>
            <person name="Ma J."/>
        </authorList>
    </citation>
    <scope>NUCLEOTIDE SEQUENCE [LARGE SCALE GENOMIC DNA]</scope>
    <source>
        <strain evidence="3">KCTC 52237</strain>
    </source>
</reference>
<organism evidence="2 3">
    <name type="scientific">Cellvibrio fontiphilus</name>
    <dbReference type="NCBI Taxonomy" id="1815559"/>
    <lineage>
        <taxon>Bacteria</taxon>
        <taxon>Pseudomonadati</taxon>
        <taxon>Pseudomonadota</taxon>
        <taxon>Gammaproteobacteria</taxon>
        <taxon>Cellvibrionales</taxon>
        <taxon>Cellvibrionaceae</taxon>
        <taxon>Cellvibrio</taxon>
    </lineage>
</organism>
<protein>
    <recommendedName>
        <fullName evidence="4">Solute-binding protein family 3/N-terminal domain-containing protein</fullName>
    </recommendedName>
</protein>
<evidence type="ECO:0000313" key="2">
    <source>
        <dbReference type="EMBL" id="MFC3114488.1"/>
    </source>
</evidence>
<dbReference type="RefSeq" id="WP_378115875.1">
    <property type="nucleotide sequence ID" value="NZ_JBHRTF010000002.1"/>
</dbReference>